<reference evidence="2 3" key="1">
    <citation type="submission" date="2024-02" db="EMBL/GenBank/DDBJ databases">
        <authorList>
            <person name="Vignale AGUSTIN F."/>
            <person name="Sosa J E."/>
            <person name="Modenutti C."/>
        </authorList>
    </citation>
    <scope>NUCLEOTIDE SEQUENCE [LARGE SCALE GENOMIC DNA]</scope>
</reference>
<dbReference type="Proteomes" id="UP001642360">
    <property type="component" value="Unassembled WGS sequence"/>
</dbReference>
<accession>A0ABC8V6H8</accession>
<proteinExistence type="predicted"/>
<dbReference type="EMBL" id="CAUOFW020010479">
    <property type="protein sequence ID" value="CAK9188449.1"/>
    <property type="molecule type" value="Genomic_DNA"/>
</dbReference>
<name>A0ABC8V6H8_9AQUA</name>
<feature type="compositionally biased region" description="Basic and acidic residues" evidence="1">
    <location>
        <begin position="9"/>
        <end position="22"/>
    </location>
</feature>
<evidence type="ECO:0000313" key="2">
    <source>
        <dbReference type="EMBL" id="CAK9188449.1"/>
    </source>
</evidence>
<feature type="non-terminal residue" evidence="2">
    <location>
        <position position="1"/>
    </location>
</feature>
<feature type="region of interest" description="Disordered" evidence="1">
    <location>
        <begin position="1"/>
        <end position="35"/>
    </location>
</feature>
<organism evidence="2 3">
    <name type="scientific">Ilex paraguariensis</name>
    <name type="common">yerba mate</name>
    <dbReference type="NCBI Taxonomy" id="185542"/>
    <lineage>
        <taxon>Eukaryota</taxon>
        <taxon>Viridiplantae</taxon>
        <taxon>Streptophyta</taxon>
        <taxon>Embryophyta</taxon>
        <taxon>Tracheophyta</taxon>
        <taxon>Spermatophyta</taxon>
        <taxon>Magnoliopsida</taxon>
        <taxon>eudicotyledons</taxon>
        <taxon>Gunneridae</taxon>
        <taxon>Pentapetalae</taxon>
        <taxon>asterids</taxon>
        <taxon>campanulids</taxon>
        <taxon>Aquifoliales</taxon>
        <taxon>Aquifoliaceae</taxon>
        <taxon>Ilex</taxon>
    </lineage>
</organism>
<evidence type="ECO:0000256" key="1">
    <source>
        <dbReference type="SAM" id="MobiDB-lite"/>
    </source>
</evidence>
<gene>
    <name evidence="2" type="ORF">ILEXP_LOCUS59135</name>
</gene>
<feature type="non-terminal residue" evidence="2">
    <location>
        <position position="60"/>
    </location>
</feature>
<comment type="caution">
    <text evidence="2">The sequence shown here is derived from an EMBL/GenBank/DDBJ whole genome shotgun (WGS) entry which is preliminary data.</text>
</comment>
<feature type="compositionally biased region" description="Acidic residues" evidence="1">
    <location>
        <begin position="23"/>
        <end position="35"/>
    </location>
</feature>
<evidence type="ECO:0000313" key="3">
    <source>
        <dbReference type="Proteomes" id="UP001642360"/>
    </source>
</evidence>
<dbReference type="AlphaFoldDB" id="A0ABC8V6H8"/>
<keyword evidence="3" id="KW-1185">Reference proteome</keyword>
<protein>
    <submittedName>
        <fullName evidence="2">Uncharacterized protein</fullName>
    </submittedName>
</protein>
<sequence length="60" mass="6759">VIDKTIPFKAHDPNENEKTTREDEGDDHVEPSIEDVPSEARRCLISAPFSQRLVSLLKAN</sequence>